<dbReference type="EMBL" id="CAXLJL010000090">
    <property type="protein sequence ID" value="CAL5131344.1"/>
    <property type="molecule type" value="Genomic_DNA"/>
</dbReference>
<gene>
    <name evidence="6" type="ORF">CDAUBV1_LOCUS3766</name>
</gene>
<evidence type="ECO:0000256" key="1">
    <source>
        <dbReference type="ARBA" id="ARBA00022723"/>
    </source>
</evidence>
<sequence>MKKHHFSVRMDIKGVASDIGMQAGSSPSCLVDAHSFTDTDNLCPEAVDVVGDLETYKDTEIIDLEPMTLSSDTEINQMVKEKFTCPICQGLLVRARILACGHHFCRECVYRWFRTRRMCPMCRKQGDLNVPSFYIDHFLDEVIDNSGNKQLKDQRVFRKRETESAVLDGSTIRMANLDFQAITANHFAQTVTSYSHGVTTDTSTQSTTRTHDTGV</sequence>
<dbReference type="InterPro" id="IPR013083">
    <property type="entry name" value="Znf_RING/FYVE/PHD"/>
</dbReference>
<evidence type="ECO:0000256" key="4">
    <source>
        <dbReference type="PROSITE-ProRule" id="PRU00175"/>
    </source>
</evidence>
<comment type="caution">
    <text evidence="6">The sequence shown here is derived from an EMBL/GenBank/DDBJ whole genome shotgun (WGS) entry which is preliminary data.</text>
</comment>
<keyword evidence="3" id="KW-0862">Zinc</keyword>
<evidence type="ECO:0000256" key="3">
    <source>
        <dbReference type="ARBA" id="ARBA00022833"/>
    </source>
</evidence>
<name>A0AAV2T5K9_CALDB</name>
<proteinExistence type="predicted"/>
<dbReference type="PROSITE" id="PS00518">
    <property type="entry name" value="ZF_RING_1"/>
    <property type="match status" value="1"/>
</dbReference>
<reference evidence="6" key="1">
    <citation type="submission" date="2024-06" db="EMBL/GenBank/DDBJ databases">
        <authorList>
            <person name="Liu X."/>
            <person name="Lenzi L."/>
            <person name="Haldenby T S."/>
            <person name="Uol C."/>
        </authorList>
    </citation>
    <scope>NUCLEOTIDE SEQUENCE</scope>
</reference>
<dbReference type="SUPFAM" id="SSF57850">
    <property type="entry name" value="RING/U-box"/>
    <property type="match status" value="1"/>
</dbReference>
<dbReference type="GO" id="GO:0008270">
    <property type="term" value="F:zinc ion binding"/>
    <property type="evidence" value="ECO:0007669"/>
    <property type="project" value="UniProtKB-KW"/>
</dbReference>
<evidence type="ECO:0000256" key="2">
    <source>
        <dbReference type="ARBA" id="ARBA00022771"/>
    </source>
</evidence>
<feature type="domain" description="RING-type" evidence="5">
    <location>
        <begin position="85"/>
        <end position="123"/>
    </location>
</feature>
<dbReference type="InterPro" id="IPR017907">
    <property type="entry name" value="Znf_RING_CS"/>
</dbReference>
<evidence type="ECO:0000313" key="7">
    <source>
        <dbReference type="Proteomes" id="UP001497525"/>
    </source>
</evidence>
<accession>A0AAV2T5K9</accession>
<keyword evidence="2 4" id="KW-0863">Zinc-finger</keyword>
<evidence type="ECO:0000259" key="5">
    <source>
        <dbReference type="PROSITE" id="PS50089"/>
    </source>
</evidence>
<dbReference type="Proteomes" id="UP001497525">
    <property type="component" value="Unassembled WGS sequence"/>
</dbReference>
<dbReference type="InterPro" id="IPR001841">
    <property type="entry name" value="Znf_RING"/>
</dbReference>
<protein>
    <recommendedName>
        <fullName evidence="5">RING-type domain-containing protein</fullName>
    </recommendedName>
</protein>
<keyword evidence="1" id="KW-0479">Metal-binding</keyword>
<dbReference type="Pfam" id="PF13639">
    <property type="entry name" value="zf-RING_2"/>
    <property type="match status" value="1"/>
</dbReference>
<dbReference type="AlphaFoldDB" id="A0AAV2T5K9"/>
<evidence type="ECO:0000313" key="6">
    <source>
        <dbReference type="EMBL" id="CAL5131344.1"/>
    </source>
</evidence>
<dbReference type="Gene3D" id="3.30.40.10">
    <property type="entry name" value="Zinc/RING finger domain, C3HC4 (zinc finger)"/>
    <property type="match status" value="1"/>
</dbReference>
<dbReference type="PANTHER" id="PTHR23327:SF51">
    <property type="entry name" value="TRANSCRIPTIONAL REGULATOR OF YEAST FORM ADHERENCE 3"/>
    <property type="match status" value="1"/>
</dbReference>
<dbReference type="PROSITE" id="PS50089">
    <property type="entry name" value="ZF_RING_2"/>
    <property type="match status" value="1"/>
</dbReference>
<organism evidence="6 7">
    <name type="scientific">Calicophoron daubneyi</name>
    <name type="common">Rumen fluke</name>
    <name type="synonym">Paramphistomum daubneyi</name>
    <dbReference type="NCBI Taxonomy" id="300641"/>
    <lineage>
        <taxon>Eukaryota</taxon>
        <taxon>Metazoa</taxon>
        <taxon>Spiralia</taxon>
        <taxon>Lophotrochozoa</taxon>
        <taxon>Platyhelminthes</taxon>
        <taxon>Trematoda</taxon>
        <taxon>Digenea</taxon>
        <taxon>Plagiorchiida</taxon>
        <taxon>Pronocephalata</taxon>
        <taxon>Paramphistomoidea</taxon>
        <taxon>Paramphistomidae</taxon>
        <taxon>Calicophoron</taxon>
    </lineage>
</organism>
<dbReference type="SMART" id="SM00184">
    <property type="entry name" value="RING"/>
    <property type="match status" value="1"/>
</dbReference>
<dbReference type="PANTHER" id="PTHR23327">
    <property type="entry name" value="RING FINGER PROTEIN 127"/>
    <property type="match status" value="1"/>
</dbReference>